<evidence type="ECO:0000313" key="2">
    <source>
        <dbReference type="EMBL" id="CAI4034371.1"/>
    </source>
</evidence>
<feature type="compositionally biased region" description="Polar residues" evidence="1">
    <location>
        <begin position="395"/>
        <end position="404"/>
    </location>
</feature>
<proteinExistence type="predicted"/>
<evidence type="ECO:0000256" key="1">
    <source>
        <dbReference type="SAM" id="MobiDB-lite"/>
    </source>
</evidence>
<dbReference type="Pfam" id="PF03357">
    <property type="entry name" value="Snf7"/>
    <property type="match status" value="1"/>
</dbReference>
<dbReference type="AlphaFoldDB" id="A0AA35IP82"/>
<reference evidence="2" key="1">
    <citation type="submission" date="2022-10" db="EMBL/GenBank/DDBJ databases">
        <authorList>
            <person name="Byrne P K."/>
        </authorList>
    </citation>
    <scope>NUCLEOTIDE SEQUENCE</scope>
    <source>
        <strain evidence="2">IFO1815</strain>
    </source>
</reference>
<dbReference type="EMBL" id="OX365766">
    <property type="protein sequence ID" value="CAI4034371.1"/>
    <property type="molecule type" value="Genomic_DNA"/>
</dbReference>
<organism evidence="2 3">
    <name type="scientific">Saccharomyces mikatae IFO 1815</name>
    <dbReference type="NCBI Taxonomy" id="226126"/>
    <lineage>
        <taxon>Eukaryota</taxon>
        <taxon>Fungi</taxon>
        <taxon>Dikarya</taxon>
        <taxon>Ascomycota</taxon>
        <taxon>Saccharomycotina</taxon>
        <taxon>Saccharomycetes</taxon>
        <taxon>Saccharomycetales</taxon>
        <taxon>Saccharomycetaceae</taxon>
        <taxon>Saccharomyces</taxon>
    </lineage>
</organism>
<evidence type="ECO:0008006" key="4">
    <source>
        <dbReference type="Google" id="ProtNLM"/>
    </source>
</evidence>
<feature type="region of interest" description="Disordered" evidence="1">
    <location>
        <begin position="390"/>
        <end position="449"/>
    </location>
</feature>
<dbReference type="GO" id="GO:0007034">
    <property type="term" value="P:vacuolar transport"/>
    <property type="evidence" value="ECO:0007669"/>
    <property type="project" value="InterPro"/>
</dbReference>
<accession>A0AA35IP82</accession>
<evidence type="ECO:0000313" key="3">
    <source>
        <dbReference type="Proteomes" id="UP001161438"/>
    </source>
</evidence>
<feature type="compositionally biased region" description="Basic and acidic residues" evidence="1">
    <location>
        <begin position="405"/>
        <end position="425"/>
    </location>
</feature>
<sequence length="449" mass="52576">MKVELPTSRLPSLYNDFRPLEQLNPDGYEANISTWRDYLLERYINKSTKITFTIGKTFLQELNHEVYGVPKSIDIAIDVLVNEGNLIPLELFNLGGMDIDNTKRGFWKWIRSWKGYNNSYKSRKDETSFYLKEDEFIIRANLNKDYQRFYEILKRSILTEASSITDLVFTKNEFLTAENLGTFFTVYDEEAKNVFLYFLEKYKHIIVSKGNVIKIIAPEVEDVVSKFSKDITENDLRIASVKAGIFNINKQITKLRKEINKSNINLRDPEFSELPKRIMIEYKQARLLSEKHLSRLLKFQNNLVQVRTQIDTSATNAVLVQTLNESNAVIKSINGYIGSTEKVENLLDEIKEGYDRTEEVNDLLISYDRSKDEETEEEIERELERLELDEKNKIRGTNQNQNRNEPTKSDAKDLLKELRNLRIDTNEPMQNNTDQESWAKEEMVEEQPL</sequence>
<dbReference type="InterPro" id="IPR005024">
    <property type="entry name" value="Snf7_fam"/>
</dbReference>
<dbReference type="GeneID" id="80919188"/>
<dbReference type="Proteomes" id="UP001161438">
    <property type="component" value="Chromosome 10"/>
</dbReference>
<protein>
    <recommendedName>
        <fullName evidence="4">YJL049W-like protein</fullName>
    </recommendedName>
</protein>
<gene>
    <name evidence="2" type="primary">SMKI10G1600</name>
    <name evidence="2" type="ORF">SMKI_10G1600</name>
</gene>
<feature type="compositionally biased region" description="Polar residues" evidence="1">
    <location>
        <begin position="427"/>
        <end position="436"/>
    </location>
</feature>
<dbReference type="RefSeq" id="XP_056077492.1">
    <property type="nucleotide sequence ID" value="XM_056223478.1"/>
</dbReference>
<keyword evidence="3" id="KW-1185">Reference proteome</keyword>
<name>A0AA35IP82_SACMI</name>